<keyword evidence="3 4" id="KW-0413">Isomerase</keyword>
<dbReference type="SMART" id="SM01005">
    <property type="entry name" value="Ala_racemase_C"/>
    <property type="match status" value="1"/>
</dbReference>
<dbReference type="NCBIfam" id="TIGR00492">
    <property type="entry name" value="alr"/>
    <property type="match status" value="1"/>
</dbReference>
<evidence type="ECO:0000313" key="6">
    <source>
        <dbReference type="EMBL" id="MEX1670209.1"/>
    </source>
</evidence>
<name>A0ABV3UBF7_9GAMM</name>
<dbReference type="Gene3D" id="2.40.37.10">
    <property type="entry name" value="Lyase, Ornithine Decarboxylase, Chain A, domain 1"/>
    <property type="match status" value="1"/>
</dbReference>
<comment type="caution">
    <text evidence="6">The sequence shown here is derived from an EMBL/GenBank/DDBJ whole genome shotgun (WGS) entry which is preliminary data.</text>
</comment>
<proteinExistence type="inferred from homology"/>
<dbReference type="PRINTS" id="PR00992">
    <property type="entry name" value="ALARACEMASE"/>
</dbReference>
<feature type="domain" description="Alanine racemase C-terminal" evidence="5">
    <location>
        <begin position="240"/>
        <end position="364"/>
    </location>
</feature>
<dbReference type="HAMAP" id="MF_01201">
    <property type="entry name" value="Ala_racemase"/>
    <property type="match status" value="1"/>
</dbReference>
<feature type="modified residue" description="N6-(pyridoxal phosphate)lysine" evidence="4">
    <location>
        <position position="35"/>
    </location>
</feature>
<dbReference type="PANTHER" id="PTHR30511:SF0">
    <property type="entry name" value="ALANINE RACEMASE, CATABOLIC-RELATED"/>
    <property type="match status" value="1"/>
</dbReference>
<comment type="catalytic activity">
    <reaction evidence="4">
        <text>L-alanine = D-alanine</text>
        <dbReference type="Rhea" id="RHEA:20249"/>
        <dbReference type="ChEBI" id="CHEBI:57416"/>
        <dbReference type="ChEBI" id="CHEBI:57972"/>
        <dbReference type="EC" id="5.1.1.1"/>
    </reaction>
</comment>
<evidence type="ECO:0000256" key="2">
    <source>
        <dbReference type="ARBA" id="ARBA00022898"/>
    </source>
</evidence>
<evidence type="ECO:0000259" key="5">
    <source>
        <dbReference type="SMART" id="SM01005"/>
    </source>
</evidence>
<dbReference type="SUPFAM" id="SSF50621">
    <property type="entry name" value="Alanine racemase C-terminal domain-like"/>
    <property type="match status" value="1"/>
</dbReference>
<accession>A0ABV3UBF7</accession>
<keyword evidence="2 4" id="KW-0663">Pyridoxal phosphate</keyword>
<comment type="function">
    <text evidence="4">Catalyzes the interconversion of L-alanine and D-alanine. May also act on other amino acids.</text>
</comment>
<dbReference type="EC" id="5.1.1.1" evidence="4"/>
<comment type="cofactor">
    <cofactor evidence="1 4">
        <name>pyridoxal 5'-phosphate</name>
        <dbReference type="ChEBI" id="CHEBI:597326"/>
    </cofactor>
</comment>
<dbReference type="InterPro" id="IPR011079">
    <property type="entry name" value="Ala_racemase_C"/>
</dbReference>
<dbReference type="Pfam" id="PF00842">
    <property type="entry name" value="Ala_racemase_C"/>
    <property type="match status" value="1"/>
</dbReference>
<feature type="active site" description="Proton acceptor; specific for D-alanine" evidence="4">
    <location>
        <position position="35"/>
    </location>
</feature>
<reference evidence="6 7" key="1">
    <citation type="journal article" date="2011" name="Int. J. Syst. Evol. Microbiol.">
        <title>Zhongshania antarctica gen. nov., sp. nov. and Zhongshania guokunii sp. nov., gammaproteobacteria respectively isolated from coastal attached (fast) ice and surface seawater of the Antarctic.</title>
        <authorList>
            <person name="Li H.J."/>
            <person name="Zhang X.Y."/>
            <person name="Chen C.X."/>
            <person name="Zhang Y.J."/>
            <person name="Gao Z.M."/>
            <person name="Yu Y."/>
            <person name="Chen X.L."/>
            <person name="Chen B."/>
            <person name="Zhang Y.Z."/>
        </authorList>
    </citation>
    <scope>NUCLEOTIDE SEQUENCE [LARGE SCALE GENOMIC DNA]</scope>
    <source>
        <strain evidence="6 7">ZS6-22T</strain>
    </source>
</reference>
<dbReference type="GO" id="GO:0008784">
    <property type="term" value="F:alanine racemase activity"/>
    <property type="evidence" value="ECO:0007669"/>
    <property type="project" value="UniProtKB-EC"/>
</dbReference>
<comment type="pathway">
    <text evidence="4">Amino-acid biosynthesis; D-alanine biosynthesis; D-alanine from L-alanine: step 1/1.</text>
</comment>
<feature type="binding site" evidence="4">
    <location>
        <position position="309"/>
    </location>
    <ligand>
        <name>substrate</name>
    </ligand>
</feature>
<dbReference type="InterPro" id="IPR000821">
    <property type="entry name" value="Ala_racemase"/>
</dbReference>
<dbReference type="Gene3D" id="3.20.20.10">
    <property type="entry name" value="Alanine racemase"/>
    <property type="match status" value="1"/>
</dbReference>
<dbReference type="InterPro" id="IPR029066">
    <property type="entry name" value="PLP-binding_barrel"/>
</dbReference>
<dbReference type="PANTHER" id="PTHR30511">
    <property type="entry name" value="ALANINE RACEMASE"/>
    <property type="match status" value="1"/>
</dbReference>
<protein>
    <recommendedName>
        <fullName evidence="4">Alanine racemase</fullName>
        <ecNumber evidence="4">5.1.1.1</ecNumber>
    </recommendedName>
</protein>
<comment type="similarity">
    <text evidence="4">Belongs to the alanine racemase family.</text>
</comment>
<gene>
    <name evidence="6" type="primary">alr</name>
    <name evidence="6" type="ORF">AB4876_14915</name>
</gene>
<evidence type="ECO:0000256" key="1">
    <source>
        <dbReference type="ARBA" id="ARBA00001933"/>
    </source>
</evidence>
<evidence type="ECO:0000256" key="4">
    <source>
        <dbReference type="HAMAP-Rule" id="MF_01201"/>
    </source>
</evidence>
<dbReference type="Pfam" id="PF01168">
    <property type="entry name" value="Ala_racemase_N"/>
    <property type="match status" value="1"/>
</dbReference>
<dbReference type="Proteomes" id="UP001557485">
    <property type="component" value="Unassembled WGS sequence"/>
</dbReference>
<sequence>MHKTTWVELSREALRHNANMVRRLAPKAAILAMVKANGYGHGASWVAESLHQQVEGFAVARLSEAQQLRARLTKKHIQARIVQLGTSVDGAVLQACSVHGLDLVIHDLESAKLLAASPLPRPITVWLKMNVGMNRLGMSTEEFAQAHQLLCVQPHIASIHHMSHFSDAEDLDPTLTEQQSLRLSELSSSLSGSPYPLSMANSAAIIGHPNCHHDWVRPGIMLYGDDPTQRLHAANALKPVMTFKATVLALRDVAPGDGVGYNRRWQAKSNARIATVAAGYADGYPRHAPDGTPVLVNGQRASVAGRVSMDLMTIDVSHLPHTTVGDEVTLWGEGLAASEVGRYCGTISYELFTRITSRVDRIYL</sequence>
<evidence type="ECO:0000256" key="3">
    <source>
        <dbReference type="ARBA" id="ARBA00023235"/>
    </source>
</evidence>
<feature type="active site" description="Proton acceptor; specific for L-alanine" evidence="4">
    <location>
        <position position="261"/>
    </location>
</feature>
<organism evidence="6 7">
    <name type="scientific">Zhongshania guokunii</name>
    <dbReference type="NCBI Taxonomy" id="641783"/>
    <lineage>
        <taxon>Bacteria</taxon>
        <taxon>Pseudomonadati</taxon>
        <taxon>Pseudomonadota</taxon>
        <taxon>Gammaproteobacteria</taxon>
        <taxon>Cellvibrionales</taxon>
        <taxon>Spongiibacteraceae</taxon>
        <taxon>Zhongshania</taxon>
    </lineage>
</organism>
<dbReference type="SUPFAM" id="SSF51419">
    <property type="entry name" value="PLP-binding barrel"/>
    <property type="match status" value="1"/>
</dbReference>
<dbReference type="InterPro" id="IPR001608">
    <property type="entry name" value="Ala_racemase_N"/>
</dbReference>
<evidence type="ECO:0000313" key="7">
    <source>
        <dbReference type="Proteomes" id="UP001557485"/>
    </source>
</evidence>
<dbReference type="EMBL" id="JBFRYA010000014">
    <property type="protein sequence ID" value="MEX1670209.1"/>
    <property type="molecule type" value="Genomic_DNA"/>
</dbReference>
<feature type="binding site" evidence="4">
    <location>
        <position position="135"/>
    </location>
    <ligand>
        <name>substrate</name>
    </ligand>
</feature>
<dbReference type="InterPro" id="IPR009006">
    <property type="entry name" value="Ala_racemase/Decarboxylase_C"/>
</dbReference>
<dbReference type="RefSeq" id="WP_368382558.1">
    <property type="nucleotide sequence ID" value="NZ_JBFRYA010000014.1"/>
</dbReference>
<keyword evidence="7" id="KW-1185">Reference proteome</keyword>